<dbReference type="CDD" id="cd06171">
    <property type="entry name" value="Sigma70_r4"/>
    <property type="match status" value="1"/>
</dbReference>
<dbReference type="AlphaFoldDB" id="A0A1N6Z7Z7"/>
<keyword evidence="5" id="KW-0804">Transcription</keyword>
<dbReference type="InterPro" id="IPR014284">
    <property type="entry name" value="RNA_pol_sigma-70_dom"/>
</dbReference>
<dbReference type="InterPro" id="IPR039425">
    <property type="entry name" value="RNA_pol_sigma-70-like"/>
</dbReference>
<dbReference type="Pfam" id="PF04542">
    <property type="entry name" value="Sigma70_r2"/>
    <property type="match status" value="1"/>
</dbReference>
<dbReference type="InterPro" id="IPR036388">
    <property type="entry name" value="WH-like_DNA-bd_sf"/>
</dbReference>
<dbReference type="Gene3D" id="1.10.10.10">
    <property type="entry name" value="Winged helix-like DNA-binding domain superfamily/Winged helix DNA-binding domain"/>
    <property type="match status" value="1"/>
</dbReference>
<dbReference type="InterPro" id="IPR007630">
    <property type="entry name" value="RNA_pol_sigma70_r4"/>
</dbReference>
<dbReference type="Proteomes" id="UP000186004">
    <property type="component" value="Unassembled WGS sequence"/>
</dbReference>
<feature type="domain" description="RNA polymerase sigma-70 region 2" evidence="6">
    <location>
        <begin position="35"/>
        <end position="93"/>
    </location>
</feature>
<keyword evidence="9" id="KW-1185">Reference proteome</keyword>
<dbReference type="EMBL" id="FTNF01000007">
    <property type="protein sequence ID" value="SIR22944.1"/>
    <property type="molecule type" value="Genomic_DNA"/>
</dbReference>
<dbReference type="InterPro" id="IPR007627">
    <property type="entry name" value="RNA_pol_sigma70_r2"/>
</dbReference>
<dbReference type="Gene3D" id="1.10.1740.10">
    <property type="match status" value="1"/>
</dbReference>
<comment type="similarity">
    <text evidence="1">Belongs to the sigma-70 factor family. ECF subfamily.</text>
</comment>
<protein>
    <submittedName>
        <fullName evidence="8">RNA polymerase sigma-70 factor, sigma-E family</fullName>
    </submittedName>
</protein>
<dbReference type="InterPro" id="IPR013325">
    <property type="entry name" value="RNA_pol_sigma_r2"/>
</dbReference>
<proteinExistence type="inferred from homology"/>
<dbReference type="InterPro" id="IPR013324">
    <property type="entry name" value="RNA_pol_sigma_r3/r4-like"/>
</dbReference>
<dbReference type="GO" id="GO:0016987">
    <property type="term" value="F:sigma factor activity"/>
    <property type="evidence" value="ECO:0007669"/>
    <property type="project" value="UniProtKB-KW"/>
</dbReference>
<keyword evidence="4" id="KW-0238">DNA-binding</keyword>
<dbReference type="PANTHER" id="PTHR43133:SF50">
    <property type="entry name" value="ECF RNA POLYMERASE SIGMA FACTOR SIGM"/>
    <property type="match status" value="1"/>
</dbReference>
<dbReference type="GO" id="GO:0006352">
    <property type="term" value="P:DNA-templated transcription initiation"/>
    <property type="evidence" value="ECO:0007669"/>
    <property type="project" value="InterPro"/>
</dbReference>
<dbReference type="SUPFAM" id="SSF88946">
    <property type="entry name" value="Sigma2 domain of RNA polymerase sigma factors"/>
    <property type="match status" value="1"/>
</dbReference>
<dbReference type="GO" id="GO:0003677">
    <property type="term" value="F:DNA binding"/>
    <property type="evidence" value="ECO:0007669"/>
    <property type="project" value="UniProtKB-KW"/>
</dbReference>
<keyword evidence="2" id="KW-0805">Transcription regulation</keyword>
<evidence type="ECO:0000256" key="5">
    <source>
        <dbReference type="ARBA" id="ARBA00023163"/>
    </source>
</evidence>
<gene>
    <name evidence="8" type="ORF">SAMN05444858_107217</name>
</gene>
<evidence type="ECO:0000256" key="4">
    <source>
        <dbReference type="ARBA" id="ARBA00023125"/>
    </source>
</evidence>
<feature type="domain" description="RNA polymerase sigma-70 region 4" evidence="7">
    <location>
        <begin position="120"/>
        <end position="169"/>
    </location>
</feature>
<dbReference type="InterPro" id="IPR014325">
    <property type="entry name" value="RNA_pol_sigma-E_actinobac"/>
</dbReference>
<dbReference type="Pfam" id="PF04545">
    <property type="entry name" value="Sigma70_r4"/>
    <property type="match status" value="1"/>
</dbReference>
<evidence type="ECO:0000313" key="8">
    <source>
        <dbReference type="EMBL" id="SIR22944.1"/>
    </source>
</evidence>
<dbReference type="SUPFAM" id="SSF88659">
    <property type="entry name" value="Sigma3 and sigma4 domains of RNA polymerase sigma factors"/>
    <property type="match status" value="1"/>
</dbReference>
<dbReference type="NCBIfam" id="TIGR02937">
    <property type="entry name" value="sigma70-ECF"/>
    <property type="match status" value="1"/>
</dbReference>
<sequence>MALLRGRGVTDQEEAMSTADRSYVAFVEVAWRRHIRLAMLLTGDRWRAEELLQDSLVKVYERWRRLSRLDDPHAYLRRALVNNHTSGWRRRRRENLVADVPDRAAPASDVGPDALVLRGALMSLPAKQRAVVVLRHYEDLTEREVAKVLGCSLGTVKSQNAKALDKLRHLLDESSYAVSR</sequence>
<keyword evidence="3" id="KW-0731">Sigma factor</keyword>
<evidence type="ECO:0000259" key="6">
    <source>
        <dbReference type="Pfam" id="PF04542"/>
    </source>
</evidence>
<reference evidence="8 9" key="1">
    <citation type="submission" date="2017-01" db="EMBL/GenBank/DDBJ databases">
        <authorList>
            <person name="Mah S.A."/>
            <person name="Swanson W.J."/>
            <person name="Moy G.W."/>
            <person name="Vacquier V.D."/>
        </authorList>
    </citation>
    <scope>NUCLEOTIDE SEQUENCE [LARGE SCALE GENOMIC DNA]</scope>
    <source>
        <strain evidence="8 9">DSM 45758</strain>
    </source>
</reference>
<evidence type="ECO:0000313" key="9">
    <source>
        <dbReference type="Proteomes" id="UP000186004"/>
    </source>
</evidence>
<dbReference type="PANTHER" id="PTHR43133">
    <property type="entry name" value="RNA POLYMERASE ECF-TYPE SIGMA FACTO"/>
    <property type="match status" value="1"/>
</dbReference>
<accession>A0A1N6Z7Z7</accession>
<evidence type="ECO:0000256" key="2">
    <source>
        <dbReference type="ARBA" id="ARBA00023015"/>
    </source>
</evidence>
<evidence type="ECO:0000256" key="3">
    <source>
        <dbReference type="ARBA" id="ARBA00023082"/>
    </source>
</evidence>
<evidence type="ECO:0000256" key="1">
    <source>
        <dbReference type="ARBA" id="ARBA00010641"/>
    </source>
</evidence>
<dbReference type="NCBIfam" id="TIGR02983">
    <property type="entry name" value="SigE-fam_strep"/>
    <property type="match status" value="1"/>
</dbReference>
<organism evidence="8 9">
    <name type="scientific">Micromonospora avicenniae</name>
    <dbReference type="NCBI Taxonomy" id="1198245"/>
    <lineage>
        <taxon>Bacteria</taxon>
        <taxon>Bacillati</taxon>
        <taxon>Actinomycetota</taxon>
        <taxon>Actinomycetes</taxon>
        <taxon>Micromonosporales</taxon>
        <taxon>Micromonosporaceae</taxon>
        <taxon>Micromonospora</taxon>
    </lineage>
</organism>
<dbReference type="STRING" id="1198245.SAMN05444858_107217"/>
<evidence type="ECO:0000259" key="7">
    <source>
        <dbReference type="Pfam" id="PF04545"/>
    </source>
</evidence>
<name>A0A1N6Z7Z7_9ACTN</name>